<evidence type="ECO:0000256" key="1">
    <source>
        <dbReference type="SAM" id="MobiDB-lite"/>
    </source>
</evidence>
<reference evidence="3 4" key="1">
    <citation type="submission" date="2024-02" db="EMBL/GenBank/DDBJ databases">
        <title>FIRST GENOME SEQUENCES OF Leishmania (Viannia) shawi, Leishmania (Viannia) lindenbergi AND Leishmania (Viannia) utingensis.</title>
        <authorList>
            <person name="Resadore F."/>
            <person name="Custodio M.G.F."/>
            <person name="Boite M.C."/>
            <person name="Cupolillo E."/>
            <person name="Ferreira G.E.M."/>
        </authorList>
    </citation>
    <scope>NUCLEOTIDE SEQUENCE [LARGE SCALE GENOMIC DNA]</scope>
    <source>
        <strain evidence="3 4">MDAS/BR/1979/M5533</strain>
    </source>
</reference>
<keyword evidence="4" id="KW-1185">Reference proteome</keyword>
<dbReference type="Proteomes" id="UP001501274">
    <property type="component" value="Unassembled WGS sequence"/>
</dbReference>
<dbReference type="EMBL" id="JBAMZN010000001">
    <property type="protein sequence ID" value="KAL0531340.1"/>
    <property type="molecule type" value="Genomic_DNA"/>
</dbReference>
<feature type="transmembrane region" description="Helical" evidence="2">
    <location>
        <begin position="53"/>
        <end position="71"/>
    </location>
</feature>
<feature type="non-terminal residue" evidence="3">
    <location>
        <position position="1"/>
    </location>
</feature>
<organism evidence="3 4">
    <name type="scientific">Leishmania naiffi</name>
    <dbReference type="NCBI Taxonomy" id="5678"/>
    <lineage>
        <taxon>Eukaryota</taxon>
        <taxon>Discoba</taxon>
        <taxon>Euglenozoa</taxon>
        <taxon>Kinetoplastea</taxon>
        <taxon>Metakinetoplastina</taxon>
        <taxon>Trypanosomatida</taxon>
        <taxon>Trypanosomatidae</taxon>
        <taxon>Leishmaniinae</taxon>
        <taxon>Leishmania</taxon>
        <taxon>Leishmania naiffi species complex</taxon>
    </lineage>
</organism>
<protein>
    <submittedName>
        <fullName evidence="3">GNS1/SUR4 family</fullName>
    </submittedName>
</protein>
<dbReference type="AlphaFoldDB" id="A0AAW3C9E1"/>
<name>A0AAW3C9E1_9TRYP</name>
<accession>A0AAW3C9E1</accession>
<keyword evidence="2" id="KW-1133">Transmembrane helix</keyword>
<keyword evidence="2" id="KW-0812">Transmembrane</keyword>
<keyword evidence="2" id="KW-0472">Membrane</keyword>
<evidence type="ECO:0000256" key="2">
    <source>
        <dbReference type="SAM" id="Phobius"/>
    </source>
</evidence>
<sequence length="110" mass="12238">KFFGVVLSNAHYVYHNAKSVVTTGALASKVPAFDMSDRFWGCDSDPTNMRMGMLMYGSYCVLFAVLFKELYLDKRVHANSLVLARKAQQARKNKAEGKRNGNGGAAPHRH</sequence>
<comment type="caution">
    <text evidence="3">The sequence shown here is derived from an EMBL/GenBank/DDBJ whole genome shotgun (WGS) entry which is preliminary data.</text>
</comment>
<gene>
    <name evidence="3" type="ORF">Q4I28_000299</name>
</gene>
<proteinExistence type="predicted"/>
<evidence type="ECO:0000313" key="4">
    <source>
        <dbReference type="Proteomes" id="UP001501274"/>
    </source>
</evidence>
<feature type="region of interest" description="Disordered" evidence="1">
    <location>
        <begin position="88"/>
        <end position="110"/>
    </location>
</feature>
<evidence type="ECO:0000313" key="3">
    <source>
        <dbReference type="EMBL" id="KAL0531340.1"/>
    </source>
</evidence>